<dbReference type="RefSeq" id="WP_044481432.1">
    <property type="nucleotide sequence ID" value="NZ_BORR01000001.1"/>
</dbReference>
<keyword evidence="3" id="KW-1185">Reference proteome</keyword>
<name>A0A919XQA9_9BACL</name>
<dbReference type="OrthoDB" id="2658921at2"/>
<sequence>MISDLLQKAKEIDGQSAALEIIETFSPKINASLRQVPYEYREDLKQELYVSMLEVIQRFE</sequence>
<dbReference type="Proteomes" id="UP000681162">
    <property type="component" value="Unassembled WGS sequence"/>
</dbReference>
<evidence type="ECO:0000313" key="3">
    <source>
        <dbReference type="Proteomes" id="UP000681162"/>
    </source>
</evidence>
<proteinExistence type="predicted"/>
<organism evidence="2 3">
    <name type="scientific">Paenibacillus antibioticophila</name>
    <dbReference type="NCBI Taxonomy" id="1274374"/>
    <lineage>
        <taxon>Bacteria</taxon>
        <taxon>Bacillati</taxon>
        <taxon>Bacillota</taxon>
        <taxon>Bacilli</taxon>
        <taxon>Bacillales</taxon>
        <taxon>Paenibacillaceae</taxon>
        <taxon>Paenibacillus</taxon>
    </lineage>
</organism>
<dbReference type="InterPro" id="IPR024760">
    <property type="entry name" value="HTH_dom_conjug_TS-like"/>
</dbReference>
<gene>
    <name evidence="2" type="ORF">J41TS12_04490</name>
</gene>
<dbReference type="Pfam" id="PF12645">
    <property type="entry name" value="HTH_16"/>
    <property type="match status" value="1"/>
</dbReference>
<feature type="domain" description="Helix-turn-helix conjugative transposon-like" evidence="1">
    <location>
        <begin position="5"/>
        <end position="60"/>
    </location>
</feature>
<dbReference type="EMBL" id="BORR01000001">
    <property type="protein sequence ID" value="GIO35588.1"/>
    <property type="molecule type" value="Genomic_DNA"/>
</dbReference>
<comment type="caution">
    <text evidence="2">The sequence shown here is derived from an EMBL/GenBank/DDBJ whole genome shotgun (WGS) entry which is preliminary data.</text>
</comment>
<evidence type="ECO:0000313" key="2">
    <source>
        <dbReference type="EMBL" id="GIO35588.1"/>
    </source>
</evidence>
<protein>
    <recommendedName>
        <fullName evidence="1">Helix-turn-helix conjugative transposon-like domain-containing protein</fullName>
    </recommendedName>
</protein>
<evidence type="ECO:0000259" key="1">
    <source>
        <dbReference type="Pfam" id="PF12645"/>
    </source>
</evidence>
<dbReference type="AlphaFoldDB" id="A0A919XQA9"/>
<accession>A0A919XQA9</accession>
<reference evidence="2 3" key="1">
    <citation type="submission" date="2021-03" db="EMBL/GenBank/DDBJ databases">
        <title>Antimicrobial resistance genes in bacteria isolated from Japanese honey, and their potential for conferring macrolide and lincosamide resistance in the American foulbrood pathogen Paenibacillus larvae.</title>
        <authorList>
            <person name="Okamoto M."/>
            <person name="Kumagai M."/>
            <person name="Kanamori H."/>
            <person name="Takamatsu D."/>
        </authorList>
    </citation>
    <scope>NUCLEOTIDE SEQUENCE [LARGE SCALE GENOMIC DNA]</scope>
    <source>
        <strain evidence="2 3">J41TS12</strain>
    </source>
</reference>